<name>A0A1G7THS2_THETY</name>
<evidence type="ECO:0000256" key="3">
    <source>
        <dbReference type="ARBA" id="ARBA00012367"/>
    </source>
</evidence>
<dbReference type="SUPFAM" id="SSF55681">
    <property type="entry name" value="Class II aaRS and biotin synthetases"/>
    <property type="match status" value="1"/>
</dbReference>
<dbReference type="Proteomes" id="UP000183404">
    <property type="component" value="Unassembled WGS sequence"/>
</dbReference>
<dbReference type="Pfam" id="PF10437">
    <property type="entry name" value="Lip_prot_lig_C"/>
    <property type="match status" value="1"/>
</dbReference>
<dbReference type="Gene3D" id="3.30.390.50">
    <property type="entry name" value="CO dehydrogenase flavoprotein, C-terminal domain"/>
    <property type="match status" value="1"/>
</dbReference>
<dbReference type="EMBL" id="FNBS01000065">
    <property type="protein sequence ID" value="SDG34917.1"/>
    <property type="molecule type" value="Genomic_DNA"/>
</dbReference>
<comment type="pathway">
    <text evidence="2">Protein modification; protein lipoylation via exogenous pathway; protein N(6)-(lipoyl)lysine from lipoate: step 1/2.</text>
</comment>
<evidence type="ECO:0000313" key="10">
    <source>
        <dbReference type="Proteomes" id="UP000183404"/>
    </source>
</evidence>
<dbReference type="GO" id="GO:0017118">
    <property type="term" value="F:lipoyltransferase activity"/>
    <property type="evidence" value="ECO:0007669"/>
    <property type="project" value="TreeGrafter"/>
</dbReference>
<dbReference type="InterPro" id="IPR004562">
    <property type="entry name" value="LipoylTrfase_LipoateP_Ligase"/>
</dbReference>
<keyword evidence="5" id="KW-0547">Nucleotide-binding</keyword>
<dbReference type="InterPro" id="IPR019491">
    <property type="entry name" value="Lipoate_protein_ligase_C"/>
</dbReference>
<dbReference type="CDD" id="cd16443">
    <property type="entry name" value="LplA"/>
    <property type="match status" value="1"/>
</dbReference>
<comment type="pathway">
    <text evidence="1">Protein modification; protein lipoylation via exogenous pathway; protein N(6)-(lipoyl)lysine from lipoate: step 2/2.</text>
</comment>
<dbReference type="GO" id="GO:0005737">
    <property type="term" value="C:cytoplasm"/>
    <property type="evidence" value="ECO:0007669"/>
    <property type="project" value="TreeGrafter"/>
</dbReference>
<dbReference type="InterPro" id="IPR045864">
    <property type="entry name" value="aa-tRNA-synth_II/BPL/LPL"/>
</dbReference>
<dbReference type="GO" id="GO:0016979">
    <property type="term" value="F:lipoate-protein ligase activity"/>
    <property type="evidence" value="ECO:0007669"/>
    <property type="project" value="UniProtKB-EC"/>
</dbReference>
<dbReference type="PANTHER" id="PTHR12561">
    <property type="entry name" value="LIPOATE-PROTEIN LIGASE"/>
    <property type="match status" value="1"/>
</dbReference>
<reference evidence="9 10" key="1">
    <citation type="submission" date="2016-10" db="EMBL/GenBank/DDBJ databases">
        <authorList>
            <person name="de Groot N.N."/>
        </authorList>
    </citation>
    <scope>NUCLEOTIDE SEQUENCE [LARGE SCALE GENOMIC DNA]</scope>
    <source>
        <strain evidence="9 10">DSM 569</strain>
    </source>
</reference>
<proteinExistence type="predicted"/>
<dbReference type="FunFam" id="3.30.930.10:FF:000072">
    <property type="entry name" value="Lipoate--protein ligase"/>
    <property type="match status" value="1"/>
</dbReference>
<dbReference type="UniPathway" id="UPA00537">
    <property type="reaction ID" value="UER00594"/>
</dbReference>
<protein>
    <recommendedName>
        <fullName evidence="3">lipoate--protein ligase</fullName>
        <ecNumber evidence="3">6.3.1.20</ecNumber>
    </recommendedName>
</protein>
<evidence type="ECO:0000256" key="5">
    <source>
        <dbReference type="ARBA" id="ARBA00022741"/>
    </source>
</evidence>
<gene>
    <name evidence="9" type="ORF">SAMN04244560_02201</name>
</gene>
<evidence type="ECO:0000256" key="7">
    <source>
        <dbReference type="ARBA" id="ARBA00048037"/>
    </source>
</evidence>
<evidence type="ECO:0000256" key="6">
    <source>
        <dbReference type="ARBA" id="ARBA00022840"/>
    </source>
</evidence>
<sequence length="326" mass="37811">MLYIYNKNTNPYFNLAAEEYVLKEFQEECFMLWRNEPSIIVGKNQNTLAEINLDYVRQHKIPVVRRLSGGGAVFHDLGNLNFTFIVNEDVSSFSDFKRFTQPIIDVLRKLSVNAEFSGRNDITIDGKKISGNAQYYYKNRILHHGTLLFSSSITDLSAALKVRPVKFEDKGVKSVSKRVTNISEHLKEPITIEQFIDLIMNHIREQTGGREMYEFTQEDIKKIEKLVKEKYSTWEWNFGTSPDYSFKNEKKFTGGTVEVNLNVEKGIIKDIKIYGDFFGKYDVSEVENLLKGVKHSEEEIRKVLSNIDMNDYFANITVDNLIEVMF</sequence>
<feature type="domain" description="BPL/LPL catalytic" evidence="8">
    <location>
        <begin position="24"/>
        <end position="211"/>
    </location>
</feature>
<dbReference type="SUPFAM" id="SSF82649">
    <property type="entry name" value="SufE/NifU"/>
    <property type="match status" value="1"/>
</dbReference>
<dbReference type="PROSITE" id="PS51733">
    <property type="entry name" value="BPL_LPL_CATALYTIC"/>
    <property type="match status" value="1"/>
</dbReference>
<dbReference type="GO" id="GO:0009249">
    <property type="term" value="P:protein lipoylation"/>
    <property type="evidence" value="ECO:0007669"/>
    <property type="project" value="InterPro"/>
</dbReference>
<dbReference type="GO" id="GO:0005524">
    <property type="term" value="F:ATP binding"/>
    <property type="evidence" value="ECO:0007669"/>
    <property type="project" value="UniProtKB-KW"/>
</dbReference>
<organism evidence="9 10">
    <name type="scientific">Thermoanaerobacter thermohydrosulfuricus</name>
    <name type="common">Clostridium thermohydrosulfuricum</name>
    <dbReference type="NCBI Taxonomy" id="1516"/>
    <lineage>
        <taxon>Bacteria</taxon>
        <taxon>Bacillati</taxon>
        <taxon>Bacillota</taxon>
        <taxon>Clostridia</taxon>
        <taxon>Thermoanaerobacterales</taxon>
        <taxon>Thermoanaerobacteraceae</taxon>
        <taxon>Thermoanaerobacter</taxon>
    </lineage>
</organism>
<dbReference type="PANTHER" id="PTHR12561:SF3">
    <property type="entry name" value="LIPOYLTRANSFERASE 1, MITOCHONDRIAL"/>
    <property type="match status" value="1"/>
</dbReference>
<dbReference type="Gene3D" id="3.30.930.10">
    <property type="entry name" value="Bira Bifunctional Protein, Domain 2"/>
    <property type="match status" value="1"/>
</dbReference>
<evidence type="ECO:0000259" key="8">
    <source>
        <dbReference type="PROSITE" id="PS51733"/>
    </source>
</evidence>
<evidence type="ECO:0000313" key="9">
    <source>
        <dbReference type="EMBL" id="SDG34917.1"/>
    </source>
</evidence>
<dbReference type="InterPro" id="IPR004143">
    <property type="entry name" value="BPL_LPL_catalytic"/>
</dbReference>
<keyword evidence="4 9" id="KW-0436">Ligase</keyword>
<evidence type="ECO:0000256" key="2">
    <source>
        <dbReference type="ARBA" id="ARBA00005124"/>
    </source>
</evidence>
<dbReference type="NCBIfam" id="TIGR00545">
    <property type="entry name" value="lipoyltrans"/>
    <property type="match status" value="1"/>
</dbReference>
<dbReference type="EC" id="6.3.1.20" evidence="3"/>
<evidence type="ECO:0000256" key="4">
    <source>
        <dbReference type="ARBA" id="ARBA00022598"/>
    </source>
</evidence>
<keyword evidence="6" id="KW-0067">ATP-binding</keyword>
<dbReference type="RefSeq" id="WP_019907266.1">
    <property type="nucleotide sequence ID" value="NZ_FNBS01000065.1"/>
</dbReference>
<dbReference type="Pfam" id="PF21948">
    <property type="entry name" value="LplA-B_cat"/>
    <property type="match status" value="1"/>
</dbReference>
<dbReference type="AlphaFoldDB" id="A0A1G7THS2"/>
<comment type="catalytic activity">
    <reaction evidence="7">
        <text>L-lysyl-[lipoyl-carrier protein] + (R)-lipoate + ATP = N(6)-[(R)-lipoyl]-L-lysyl-[lipoyl-carrier protein] + AMP + diphosphate + H(+)</text>
        <dbReference type="Rhea" id="RHEA:49288"/>
        <dbReference type="Rhea" id="RHEA-COMP:10500"/>
        <dbReference type="Rhea" id="RHEA-COMP:10502"/>
        <dbReference type="ChEBI" id="CHEBI:15378"/>
        <dbReference type="ChEBI" id="CHEBI:29969"/>
        <dbReference type="ChEBI" id="CHEBI:30616"/>
        <dbReference type="ChEBI" id="CHEBI:33019"/>
        <dbReference type="ChEBI" id="CHEBI:83088"/>
        <dbReference type="ChEBI" id="CHEBI:83099"/>
        <dbReference type="ChEBI" id="CHEBI:456215"/>
        <dbReference type="EC" id="6.3.1.20"/>
    </reaction>
</comment>
<accession>A0A1G7THS2</accession>
<evidence type="ECO:0000256" key="1">
    <source>
        <dbReference type="ARBA" id="ARBA00005085"/>
    </source>
</evidence>